<dbReference type="InterPro" id="IPR029039">
    <property type="entry name" value="Flavoprotein-like_sf"/>
</dbReference>
<organism evidence="5 6">
    <name type="scientific">Mesosutterella faecium</name>
    <dbReference type="NCBI Taxonomy" id="2925194"/>
    <lineage>
        <taxon>Bacteria</taxon>
        <taxon>Pseudomonadati</taxon>
        <taxon>Pseudomonadota</taxon>
        <taxon>Betaproteobacteria</taxon>
        <taxon>Burkholderiales</taxon>
        <taxon>Sutterellaceae</taxon>
        <taxon>Mesosutterella</taxon>
    </lineage>
</organism>
<keyword evidence="1" id="KW-0285">Flavoprotein</keyword>
<accession>A0ABT7IS59</accession>
<dbReference type="RefSeq" id="WP_243377527.1">
    <property type="nucleotide sequence ID" value="NZ_JAKZJU020000001.1"/>
</dbReference>
<name>A0ABT7IS59_9BURK</name>
<dbReference type="SUPFAM" id="SSF52218">
    <property type="entry name" value="Flavoproteins"/>
    <property type="match status" value="1"/>
</dbReference>
<evidence type="ECO:0000313" key="5">
    <source>
        <dbReference type="EMBL" id="MDL2060141.1"/>
    </source>
</evidence>
<dbReference type="Pfam" id="PF12682">
    <property type="entry name" value="Flavodoxin_4"/>
    <property type="match status" value="1"/>
</dbReference>
<dbReference type="PANTHER" id="PTHR39201:SF1">
    <property type="entry name" value="FLAVODOXIN-LIKE DOMAIN-CONTAINING PROTEIN"/>
    <property type="match status" value="1"/>
</dbReference>
<feature type="domain" description="Flavodoxin-like" evidence="4">
    <location>
        <begin position="242"/>
        <end position="329"/>
    </location>
</feature>
<dbReference type="Gene3D" id="3.40.50.360">
    <property type="match status" value="1"/>
</dbReference>
<sequence length="353" mass="37502">MAAITNGRPRALPALLLALFFLGLAGLLLPRILHEVLGLAFFALVLWHALPFFRSKRKAPLKTALITLFLAGSLLLLLVSGVVLTGWLGEAGDFNWRSAHLLAAGAALLALFGHVLQMSGLLRRSRAAYAAGAGAFMLAAAAVFGLPYLDRWFNTVEVKQAELLVGDKAPLPGRVLTVYFTWPENAPVSPGADAVSGASLMRDGRELIGNSRMVALIAQSIAGGSLSSIRAGEAYSAQYGKTTARARKELEVGALPVLREGTEDPGAFDTVILVYPLWWGTVPRPVASWLTAHSFAGKRIVPIVTHGGSGAGESLKALGRLAPGARVTEPLALYSSDIRYSRARILKHLKGLD</sequence>
<feature type="transmembrane region" description="Helical" evidence="3">
    <location>
        <begin position="36"/>
        <end position="53"/>
    </location>
</feature>
<feature type="transmembrane region" description="Helical" evidence="3">
    <location>
        <begin position="128"/>
        <end position="149"/>
    </location>
</feature>
<dbReference type="InterPro" id="IPR008254">
    <property type="entry name" value="Flavodoxin/NO_synth"/>
</dbReference>
<proteinExistence type="predicted"/>
<keyword evidence="2" id="KW-0288">FMN</keyword>
<evidence type="ECO:0000256" key="2">
    <source>
        <dbReference type="ARBA" id="ARBA00022643"/>
    </source>
</evidence>
<evidence type="ECO:0000313" key="6">
    <source>
        <dbReference type="Proteomes" id="UP001165481"/>
    </source>
</evidence>
<dbReference type="Proteomes" id="UP001165481">
    <property type="component" value="Unassembled WGS sequence"/>
</dbReference>
<dbReference type="PANTHER" id="PTHR39201">
    <property type="entry name" value="EXPORTED PROTEIN-RELATED"/>
    <property type="match status" value="1"/>
</dbReference>
<feature type="transmembrane region" description="Helical" evidence="3">
    <location>
        <begin position="99"/>
        <end position="116"/>
    </location>
</feature>
<keyword evidence="3" id="KW-0472">Membrane</keyword>
<comment type="caution">
    <text evidence="5">The sequence shown here is derived from an EMBL/GenBank/DDBJ whole genome shotgun (WGS) entry which is preliminary data.</text>
</comment>
<protein>
    <submittedName>
        <fullName evidence="5">Flavodoxin</fullName>
    </submittedName>
</protein>
<evidence type="ECO:0000256" key="3">
    <source>
        <dbReference type="SAM" id="Phobius"/>
    </source>
</evidence>
<evidence type="ECO:0000256" key="1">
    <source>
        <dbReference type="ARBA" id="ARBA00022630"/>
    </source>
</evidence>
<keyword evidence="6" id="KW-1185">Reference proteome</keyword>
<feature type="transmembrane region" description="Helical" evidence="3">
    <location>
        <begin position="65"/>
        <end position="87"/>
    </location>
</feature>
<evidence type="ECO:0000259" key="4">
    <source>
        <dbReference type="Pfam" id="PF12682"/>
    </source>
</evidence>
<keyword evidence="3" id="KW-1133">Transmembrane helix</keyword>
<dbReference type="EMBL" id="JAKZJU020000001">
    <property type="protein sequence ID" value="MDL2060141.1"/>
    <property type="molecule type" value="Genomic_DNA"/>
</dbReference>
<reference evidence="5" key="1">
    <citation type="submission" date="2023-03" db="EMBL/GenBank/DDBJ databases">
        <title>Mesosutterella sp. nov. isolated from porcine feces.</title>
        <authorList>
            <person name="Yu S."/>
        </authorList>
    </citation>
    <scope>NUCLEOTIDE SEQUENCE</scope>
    <source>
        <strain evidence="5">AGMB02718</strain>
    </source>
</reference>
<gene>
    <name evidence="5" type="ORF">MUN46_009360</name>
</gene>
<keyword evidence="3" id="KW-0812">Transmembrane</keyword>
<feature type="transmembrane region" description="Helical" evidence="3">
    <location>
        <begin position="12"/>
        <end position="30"/>
    </location>
</feature>